<name>A0A157SMC6_9BORD</name>
<dbReference type="eggNOG" id="ENOG502Z7IA">
    <property type="taxonomic scope" value="Bacteria"/>
</dbReference>
<dbReference type="Pfam" id="PF08908">
    <property type="entry name" value="MesX"/>
    <property type="match status" value="1"/>
</dbReference>
<dbReference type="STRING" id="123899.SAMEA3906487_02856"/>
<gene>
    <name evidence="1" type="ORF">SAMEA3906487_02856</name>
</gene>
<organism evidence="1 2">
    <name type="scientific">Bordetella trematum</name>
    <dbReference type="NCBI Taxonomy" id="123899"/>
    <lineage>
        <taxon>Bacteria</taxon>
        <taxon>Pseudomonadati</taxon>
        <taxon>Pseudomonadota</taxon>
        <taxon>Betaproteobacteria</taxon>
        <taxon>Burkholderiales</taxon>
        <taxon>Alcaligenaceae</taxon>
        <taxon>Bordetella</taxon>
    </lineage>
</organism>
<dbReference type="AlphaFoldDB" id="A0A157SMC6"/>
<dbReference type="KEGG" id="btrm:SAMEA390648702856"/>
<dbReference type="InterPro" id="IPR015004">
    <property type="entry name" value="MesX"/>
</dbReference>
<sequence length="327" mass="37541">MNQNFAFSLKSLRFDEDYQPSDNTRLTTNFANLARGASRQENLRNTLRMIDNRFNSLAQWDNPTGDRYGVELDIISAEMSVDADGRHDTFPLIEILETTIVDKKTGQRIPGIVGNNFSSYVRDYDFSVYLLQHNQNQPTFSTPDDFGDLHGKLFKHFVDSSAYKARFGKPPVICISVSTSKTYQRTDNQHPILGVEYQQDAFSSTDQYFEKMGLQVRFFMPPGSVAPLAFYFQGDLLNDYSNLELIGTISTMETFQRIYRPEIYNANSPAGKRYQPSLKNADYSSTQIVYDREERSQLAVKQGKFTEEHFIKPYKNVLDQWAAAYAL</sequence>
<dbReference type="OrthoDB" id="6298442at2"/>
<accession>A0A157SMC6</accession>
<dbReference type="Proteomes" id="UP000076825">
    <property type="component" value="Chromosome 1"/>
</dbReference>
<reference evidence="1 2" key="1">
    <citation type="submission" date="2016-04" db="EMBL/GenBank/DDBJ databases">
        <authorList>
            <consortium name="Pathogen Informatics"/>
        </authorList>
    </citation>
    <scope>NUCLEOTIDE SEQUENCE [LARGE SCALE GENOMIC DNA]</scope>
    <source>
        <strain evidence="1 2">H044680328</strain>
    </source>
</reference>
<evidence type="ECO:0000313" key="2">
    <source>
        <dbReference type="Proteomes" id="UP000076825"/>
    </source>
</evidence>
<dbReference type="PIRSF" id="PIRSF034367">
    <property type="entry name" value="DUF1852"/>
    <property type="match status" value="1"/>
</dbReference>
<dbReference type="PATRIC" id="fig|123899.6.peg.2844"/>
<protein>
    <submittedName>
        <fullName evidence="1">Domain of uncharacterized function (DUF1852)</fullName>
    </submittedName>
</protein>
<dbReference type="GeneID" id="56589888"/>
<evidence type="ECO:0000313" key="1">
    <source>
        <dbReference type="EMBL" id="SAI71639.1"/>
    </source>
</evidence>
<proteinExistence type="predicted"/>
<dbReference type="RefSeq" id="WP_025517391.1">
    <property type="nucleotide sequence ID" value="NZ_CP016340.1"/>
</dbReference>
<dbReference type="EMBL" id="LT546645">
    <property type="protein sequence ID" value="SAI71639.1"/>
    <property type="molecule type" value="Genomic_DNA"/>
</dbReference>
<keyword evidence="2" id="KW-1185">Reference proteome</keyword>